<dbReference type="CDD" id="cd02440">
    <property type="entry name" value="AdoMet_MTases"/>
    <property type="match status" value="1"/>
</dbReference>
<dbReference type="RefSeq" id="WP_090383959.1">
    <property type="nucleotide sequence ID" value="NZ_FNLC01000003.1"/>
</dbReference>
<gene>
    <name evidence="2" type="ORF">SAMN04489842_3244</name>
</gene>
<dbReference type="PANTHER" id="PTHR34203:SF15">
    <property type="entry name" value="SLL1173 PROTEIN"/>
    <property type="match status" value="1"/>
</dbReference>
<accession>A0A1H1I1Y3</accession>
<keyword evidence="2" id="KW-0808">Transferase</keyword>
<dbReference type="PANTHER" id="PTHR34203">
    <property type="entry name" value="METHYLTRANSFERASE, FKBM FAMILY PROTEIN"/>
    <property type="match status" value="1"/>
</dbReference>
<dbReference type="GO" id="GO:0008168">
    <property type="term" value="F:methyltransferase activity"/>
    <property type="evidence" value="ECO:0007669"/>
    <property type="project" value="UniProtKB-KW"/>
</dbReference>
<dbReference type="InterPro" id="IPR029063">
    <property type="entry name" value="SAM-dependent_MTases_sf"/>
</dbReference>
<dbReference type="SUPFAM" id="SSF53335">
    <property type="entry name" value="S-adenosyl-L-methionine-dependent methyltransferases"/>
    <property type="match status" value="1"/>
</dbReference>
<dbReference type="STRING" id="1095778.SAMN04489842_3244"/>
<name>A0A1H1I1Y3_NATTX</name>
<sequence length="263" mass="28815">MGVDANGTARRVLETARGIVHVTYHRVSRVNYAYVRRSRRNGTPAGSFRCYELINRHGSDRMLAELDDVCSPSAVVFDVGANVGIYALALAAGSPDRHVVAFEPAPSVASRLRANVALNDLEDRIDVRTCGVGDEDGERPFFRSTNPELSAFDRESARRWGASVAEVQSVPVRRLDSLVGDGSDDLPPPDAIKIDVEGAAPSVLAGARDVLEHYRPQIFLEIHGDGLERDVAGESRTVLEDVGYAVRERGGFWRCEPSQEREE</sequence>
<proteinExistence type="predicted"/>
<dbReference type="Gene3D" id="3.40.50.150">
    <property type="entry name" value="Vaccinia Virus protein VP39"/>
    <property type="match status" value="1"/>
</dbReference>
<dbReference type="InterPro" id="IPR052514">
    <property type="entry name" value="SAM-dependent_MTase"/>
</dbReference>
<dbReference type="AlphaFoldDB" id="A0A1H1I1Y3"/>
<protein>
    <submittedName>
        <fullName evidence="2">Methyltransferase, FkbM family</fullName>
    </submittedName>
</protein>
<evidence type="ECO:0000313" key="2">
    <source>
        <dbReference type="EMBL" id="SDR31673.1"/>
    </source>
</evidence>
<dbReference type="Pfam" id="PF05050">
    <property type="entry name" value="Methyltransf_21"/>
    <property type="match status" value="1"/>
</dbReference>
<dbReference type="Proteomes" id="UP000198848">
    <property type="component" value="Unassembled WGS sequence"/>
</dbReference>
<organism evidence="2 3">
    <name type="scientific">Natronobacterium texcoconense</name>
    <dbReference type="NCBI Taxonomy" id="1095778"/>
    <lineage>
        <taxon>Archaea</taxon>
        <taxon>Methanobacteriati</taxon>
        <taxon>Methanobacteriota</taxon>
        <taxon>Stenosarchaea group</taxon>
        <taxon>Halobacteria</taxon>
        <taxon>Halobacteriales</taxon>
        <taxon>Natrialbaceae</taxon>
        <taxon>Natronobacterium</taxon>
    </lineage>
</organism>
<dbReference type="InterPro" id="IPR006342">
    <property type="entry name" value="FkbM_mtfrase"/>
</dbReference>
<keyword evidence="2" id="KW-0489">Methyltransferase</keyword>
<dbReference type="GO" id="GO:0032259">
    <property type="term" value="P:methylation"/>
    <property type="evidence" value="ECO:0007669"/>
    <property type="project" value="UniProtKB-KW"/>
</dbReference>
<keyword evidence="3" id="KW-1185">Reference proteome</keyword>
<evidence type="ECO:0000313" key="3">
    <source>
        <dbReference type="Proteomes" id="UP000198848"/>
    </source>
</evidence>
<reference evidence="3" key="1">
    <citation type="submission" date="2016-10" db="EMBL/GenBank/DDBJ databases">
        <authorList>
            <person name="Varghese N."/>
            <person name="Submissions S."/>
        </authorList>
    </citation>
    <scope>NUCLEOTIDE SEQUENCE [LARGE SCALE GENOMIC DNA]</scope>
    <source>
        <strain evidence="3">DSM 24767</strain>
    </source>
</reference>
<dbReference type="EMBL" id="FNLC01000003">
    <property type="protein sequence ID" value="SDR31673.1"/>
    <property type="molecule type" value="Genomic_DNA"/>
</dbReference>
<evidence type="ECO:0000259" key="1">
    <source>
        <dbReference type="Pfam" id="PF05050"/>
    </source>
</evidence>
<dbReference type="NCBIfam" id="TIGR01444">
    <property type="entry name" value="fkbM_fam"/>
    <property type="match status" value="1"/>
</dbReference>
<feature type="domain" description="Methyltransferase FkbM" evidence="1">
    <location>
        <begin position="78"/>
        <end position="244"/>
    </location>
</feature>
<dbReference type="OrthoDB" id="275825at2157"/>